<keyword evidence="3" id="KW-1185">Reference proteome</keyword>
<accession>A0A2P7YN61</accession>
<feature type="compositionally biased region" description="Basic and acidic residues" evidence="1">
    <location>
        <begin position="257"/>
        <end position="268"/>
    </location>
</feature>
<comment type="caution">
    <text evidence="2">The sequence shown here is derived from an EMBL/GenBank/DDBJ whole genome shotgun (WGS) entry which is preliminary data.</text>
</comment>
<protein>
    <submittedName>
        <fullName evidence="2">Uncharacterized protein</fullName>
    </submittedName>
</protein>
<gene>
    <name evidence="2" type="ORF">B9Z65_2131</name>
</gene>
<feature type="region of interest" description="Disordered" evidence="1">
    <location>
        <begin position="257"/>
        <end position="290"/>
    </location>
</feature>
<reference evidence="2 3" key="1">
    <citation type="submission" date="2017-05" db="EMBL/GenBank/DDBJ databases">
        <title>Draft genome sequence of Elsinoe australis.</title>
        <authorList>
            <person name="Cheng Q."/>
        </authorList>
    </citation>
    <scope>NUCLEOTIDE SEQUENCE [LARGE SCALE GENOMIC DNA]</scope>
    <source>
        <strain evidence="2 3">NL1</strain>
    </source>
</reference>
<evidence type="ECO:0000256" key="1">
    <source>
        <dbReference type="SAM" id="MobiDB-lite"/>
    </source>
</evidence>
<organism evidence="2 3">
    <name type="scientific">Elsinoe australis</name>
    <dbReference type="NCBI Taxonomy" id="40998"/>
    <lineage>
        <taxon>Eukaryota</taxon>
        <taxon>Fungi</taxon>
        <taxon>Dikarya</taxon>
        <taxon>Ascomycota</taxon>
        <taxon>Pezizomycotina</taxon>
        <taxon>Dothideomycetes</taxon>
        <taxon>Dothideomycetidae</taxon>
        <taxon>Myriangiales</taxon>
        <taxon>Elsinoaceae</taxon>
        <taxon>Elsinoe</taxon>
    </lineage>
</organism>
<dbReference type="EMBL" id="NHZQ01000412">
    <property type="protein sequence ID" value="PSK37389.1"/>
    <property type="molecule type" value="Genomic_DNA"/>
</dbReference>
<name>A0A2P7YN61_9PEZI</name>
<feature type="compositionally biased region" description="Acidic residues" evidence="1">
    <location>
        <begin position="119"/>
        <end position="128"/>
    </location>
</feature>
<feature type="compositionally biased region" description="Polar residues" evidence="1">
    <location>
        <begin position="87"/>
        <end position="99"/>
    </location>
</feature>
<dbReference type="AlphaFoldDB" id="A0A2P7YN61"/>
<feature type="compositionally biased region" description="Basic and acidic residues" evidence="1">
    <location>
        <begin position="303"/>
        <end position="320"/>
    </location>
</feature>
<feature type="region of interest" description="Disordered" evidence="1">
    <location>
        <begin position="303"/>
        <end position="332"/>
    </location>
</feature>
<proteinExistence type="predicted"/>
<sequence length="332" mass="35748">MMRGRSPSEPLDDHIQQNAEFHRTLLPDTPVIDLTVSPERKTYQPSTNMIKRDSVAEACGDVGVTRSQKRKAIEPLVEEDDALLAPHTSSAKRAATESSGRAVRVKQEVKADDSSGEMLDNDAGDDAGDEYAHLAAEGRDAPFGKYDADEDVRWAAAILAGMTTTSGSAMATVKASEEGGDFSADTAAFVAPTVVGCEYGISVADSLGSEHPRMLCKDEEVEGIKQEEPGSADYPSGTRTKRLEVSHAGQLFKRLSAAHESEETERARPLLSNGRRARGGGQMGDAQARRGFVRGWKSMMRRDAEAEKGVLADTNDEHRKSTAGSPIVIDED</sequence>
<feature type="region of interest" description="Disordered" evidence="1">
    <location>
        <begin position="61"/>
        <end position="128"/>
    </location>
</feature>
<evidence type="ECO:0000313" key="2">
    <source>
        <dbReference type="EMBL" id="PSK37389.1"/>
    </source>
</evidence>
<evidence type="ECO:0000313" key="3">
    <source>
        <dbReference type="Proteomes" id="UP000243723"/>
    </source>
</evidence>
<dbReference type="Proteomes" id="UP000243723">
    <property type="component" value="Unassembled WGS sequence"/>
</dbReference>